<gene>
    <name evidence="2" type="ORF">JCGZ_15827</name>
</gene>
<organism evidence="2 3">
    <name type="scientific">Jatropha curcas</name>
    <name type="common">Barbados nut</name>
    <dbReference type="NCBI Taxonomy" id="180498"/>
    <lineage>
        <taxon>Eukaryota</taxon>
        <taxon>Viridiplantae</taxon>
        <taxon>Streptophyta</taxon>
        <taxon>Embryophyta</taxon>
        <taxon>Tracheophyta</taxon>
        <taxon>Spermatophyta</taxon>
        <taxon>Magnoliopsida</taxon>
        <taxon>eudicotyledons</taxon>
        <taxon>Gunneridae</taxon>
        <taxon>Pentapetalae</taxon>
        <taxon>rosids</taxon>
        <taxon>fabids</taxon>
        <taxon>Malpighiales</taxon>
        <taxon>Euphorbiaceae</taxon>
        <taxon>Crotonoideae</taxon>
        <taxon>Jatropheae</taxon>
        <taxon>Jatropha</taxon>
    </lineage>
</organism>
<accession>A0A067LA86</accession>
<feature type="region of interest" description="Disordered" evidence="1">
    <location>
        <begin position="147"/>
        <end position="174"/>
    </location>
</feature>
<reference evidence="2 3" key="1">
    <citation type="journal article" date="2014" name="PLoS ONE">
        <title>Global Analysis of Gene Expression Profiles in Physic Nut (Jatropha curcas L.) Seedlings Exposed to Salt Stress.</title>
        <authorList>
            <person name="Zhang L."/>
            <person name="Zhang C."/>
            <person name="Wu P."/>
            <person name="Chen Y."/>
            <person name="Li M."/>
            <person name="Jiang H."/>
            <person name="Wu G."/>
        </authorList>
    </citation>
    <scope>NUCLEOTIDE SEQUENCE [LARGE SCALE GENOMIC DNA]</scope>
    <source>
        <strain evidence="3">cv. GZQX0401</strain>
        <tissue evidence="2">Young leaves</tissue>
    </source>
</reference>
<dbReference type="AlphaFoldDB" id="A0A067LA86"/>
<evidence type="ECO:0000313" key="2">
    <source>
        <dbReference type="EMBL" id="KDP41420.1"/>
    </source>
</evidence>
<dbReference type="KEGG" id="jcu:105630650"/>
<sequence length="174" mass="19284">MGYLKRSKQEATATKSKPDGKCKKHPKHKQSPGVCSVCLNEKLSMLSSSSSRTAVMDYASSSSASSLSAYSTTSCSSCSSPMHRFRFTTEGNNHKGSLSFLLISGKNVLTKSRSLAFVPRNRGNKERASHDDDKKKGGFFSKLLRRPRTNKRAEQGLMHSRSMRERVMSISRVN</sequence>
<evidence type="ECO:0000256" key="1">
    <source>
        <dbReference type="SAM" id="MobiDB-lite"/>
    </source>
</evidence>
<dbReference type="Proteomes" id="UP000027138">
    <property type="component" value="Unassembled WGS sequence"/>
</dbReference>
<keyword evidence="3" id="KW-1185">Reference proteome</keyword>
<evidence type="ECO:0000313" key="3">
    <source>
        <dbReference type="Proteomes" id="UP000027138"/>
    </source>
</evidence>
<dbReference type="PANTHER" id="PTHR34046:SF7">
    <property type="entry name" value="DUF740 FAMILY PROTEIN"/>
    <property type="match status" value="1"/>
</dbReference>
<dbReference type="OrthoDB" id="688136at2759"/>
<proteinExistence type="predicted"/>
<feature type="region of interest" description="Disordered" evidence="1">
    <location>
        <begin position="1"/>
        <end position="32"/>
    </location>
</feature>
<dbReference type="InterPro" id="IPR008004">
    <property type="entry name" value="OCTOPUS-like"/>
</dbReference>
<dbReference type="EMBL" id="KK914318">
    <property type="protein sequence ID" value="KDP41420.1"/>
    <property type="molecule type" value="Genomic_DNA"/>
</dbReference>
<dbReference type="PANTHER" id="PTHR34046">
    <property type="entry name" value="OS06G0218800 PROTEIN"/>
    <property type="match status" value="1"/>
</dbReference>
<name>A0A067LA86_JATCU</name>
<protein>
    <submittedName>
        <fullName evidence="2">Uncharacterized protein</fullName>
    </submittedName>
</protein>
<dbReference type="Pfam" id="PF05340">
    <property type="entry name" value="DUF740"/>
    <property type="match status" value="1"/>
</dbReference>